<dbReference type="EMBL" id="JBEPLU010000001">
    <property type="protein sequence ID" value="MET3525109.1"/>
    <property type="molecule type" value="Genomic_DNA"/>
</dbReference>
<feature type="transmembrane region" description="Helical" evidence="1">
    <location>
        <begin position="178"/>
        <end position="194"/>
    </location>
</feature>
<organism evidence="2 3">
    <name type="scientific">Phenylobacterium koreense</name>
    <dbReference type="NCBI Taxonomy" id="266125"/>
    <lineage>
        <taxon>Bacteria</taxon>
        <taxon>Pseudomonadati</taxon>
        <taxon>Pseudomonadota</taxon>
        <taxon>Alphaproteobacteria</taxon>
        <taxon>Caulobacterales</taxon>
        <taxon>Caulobacteraceae</taxon>
        <taxon>Phenylobacterium</taxon>
    </lineage>
</organism>
<protein>
    <recommendedName>
        <fullName evidence="4">Glycosyltransferase RgtA/B/C/D-like domain-containing protein</fullName>
    </recommendedName>
</protein>
<comment type="caution">
    <text evidence="2">The sequence shown here is derived from an EMBL/GenBank/DDBJ whole genome shotgun (WGS) entry which is preliminary data.</text>
</comment>
<feature type="transmembrane region" description="Helical" evidence="1">
    <location>
        <begin position="156"/>
        <end position="172"/>
    </location>
</feature>
<feature type="transmembrane region" description="Helical" evidence="1">
    <location>
        <begin position="83"/>
        <end position="100"/>
    </location>
</feature>
<proteinExistence type="predicted"/>
<name>A0ABV2EDJ8_9CAUL</name>
<feature type="transmembrane region" description="Helical" evidence="1">
    <location>
        <begin position="303"/>
        <end position="322"/>
    </location>
</feature>
<keyword evidence="1" id="KW-1133">Transmembrane helix</keyword>
<feature type="transmembrane region" description="Helical" evidence="1">
    <location>
        <begin position="427"/>
        <end position="448"/>
    </location>
</feature>
<feature type="transmembrane region" description="Helical" evidence="1">
    <location>
        <begin position="107"/>
        <end position="124"/>
    </location>
</feature>
<keyword evidence="3" id="KW-1185">Reference proteome</keyword>
<feature type="transmembrane region" description="Helical" evidence="1">
    <location>
        <begin position="130"/>
        <end position="149"/>
    </location>
</feature>
<keyword evidence="1" id="KW-0812">Transmembrane</keyword>
<accession>A0ABV2EDJ8</accession>
<evidence type="ECO:0008006" key="4">
    <source>
        <dbReference type="Google" id="ProtNLM"/>
    </source>
</evidence>
<dbReference type="Proteomes" id="UP001549110">
    <property type="component" value="Unassembled WGS sequence"/>
</dbReference>
<feature type="transmembrane region" description="Helical" evidence="1">
    <location>
        <begin position="360"/>
        <end position="381"/>
    </location>
</feature>
<feature type="transmembrane region" description="Helical" evidence="1">
    <location>
        <begin position="206"/>
        <end position="224"/>
    </location>
</feature>
<evidence type="ECO:0000256" key="1">
    <source>
        <dbReference type="SAM" id="Phobius"/>
    </source>
</evidence>
<feature type="transmembrane region" description="Helical" evidence="1">
    <location>
        <begin position="260"/>
        <end position="282"/>
    </location>
</feature>
<reference evidence="2 3" key="1">
    <citation type="submission" date="2024-06" db="EMBL/GenBank/DDBJ databases">
        <title>Genomic Encyclopedia of Type Strains, Phase IV (KMG-IV): sequencing the most valuable type-strain genomes for metagenomic binning, comparative biology and taxonomic classification.</title>
        <authorList>
            <person name="Goeker M."/>
        </authorList>
    </citation>
    <scope>NUCLEOTIDE SEQUENCE [LARGE SCALE GENOMIC DNA]</scope>
    <source>
        <strain evidence="2 3">DSM 17809</strain>
    </source>
</reference>
<evidence type="ECO:0000313" key="3">
    <source>
        <dbReference type="Proteomes" id="UP001549110"/>
    </source>
</evidence>
<sequence>MGLAGRVMLGLAAAAAGLLALIYVNAAFGALPVYVGAESAHLISALYGPAAAKAQLGLGAPDDPAFSLIIRGLTYLTQSLMPWLRLLGGAAYVGGLLLVFQAVRRNLAPEVALGFLALALVYPYHRFAFAALPEGWCVAALGAAVLLTARTYLGQPLIHGLAAGALVAVLTLLKPQGLAVGGAFVVLAACDLAFGRRNWAVFAGRLLTLGASFLVAVNGLRLLAGGEVAAPFSFYLADHYRPLLEGAVPPAGWIAAARGLAAMISGAVLLAAVPAVTGLLRIELRWLWTRGRARFALEPQETVFLLALLCLALTILLTAVLASGGAPDRVWGRQFEALIPVLWLAAAPFIVEFEKGGGPWWRRAVATGPLIGLAGLAICLLDGAKALPRDAAMLGAFGADPIPYFAAAGAVVVAGALAILATRWPVWRVWLAVLIALAAISTTADLAWRKGQDGRRAQMAAELSAADALVSPRPGEVAVMAADPLEGRLAYLRLRARPSAVVSDNGDDRLAAADTLVMVGDGAPQGGWRVVFRGETVTIFTR</sequence>
<gene>
    <name evidence="2" type="ORF">ABID41_000204</name>
</gene>
<dbReference type="RefSeq" id="WP_331930771.1">
    <property type="nucleotide sequence ID" value="NZ_JBEPLU010000001.1"/>
</dbReference>
<keyword evidence="1" id="KW-0472">Membrane</keyword>
<evidence type="ECO:0000313" key="2">
    <source>
        <dbReference type="EMBL" id="MET3525109.1"/>
    </source>
</evidence>
<feature type="transmembrane region" description="Helical" evidence="1">
    <location>
        <begin position="402"/>
        <end position="421"/>
    </location>
</feature>